<reference evidence="1 2" key="1">
    <citation type="submission" date="2024-02" db="EMBL/GenBank/DDBJ databases">
        <authorList>
            <person name="Vignale AGUSTIN F."/>
            <person name="Sosa J E."/>
            <person name="Modenutti C."/>
        </authorList>
    </citation>
    <scope>NUCLEOTIDE SEQUENCE [LARGE SCALE GENOMIC DNA]</scope>
</reference>
<evidence type="ECO:0008006" key="3">
    <source>
        <dbReference type="Google" id="ProtNLM"/>
    </source>
</evidence>
<gene>
    <name evidence="1" type="ORF">ILEXP_LOCUS15202</name>
</gene>
<sequence>MSYFLGMEIEQEEDKIFICQRKYAKEILKKFNMENCKSMNTPMCQKEKLGKDDGAEQADETLYRSLIGCLMYLTATRPDILHVVSVLSRFMNCASESHFKAVKRVLRYVKGTLSYGIKFSTCQSFKLQGYSDSDWAGSLDDMKSTSGYCFSFVSGVFRKNKKLLHNQQLK</sequence>
<dbReference type="PANTHER" id="PTHR11439:SF503">
    <property type="entry name" value="CYSTEINE-RICH RLK (RECEPTOR-LIKE PROTEIN KINASE) 8"/>
    <property type="match status" value="1"/>
</dbReference>
<accession>A0ABC8RUS3</accession>
<protein>
    <recommendedName>
        <fullName evidence="3">Mitochondrial protein</fullName>
    </recommendedName>
</protein>
<dbReference type="EMBL" id="CAUOFW020001669">
    <property type="protein sequence ID" value="CAK9147315.1"/>
    <property type="molecule type" value="Genomic_DNA"/>
</dbReference>
<name>A0ABC8RUS3_9AQUA</name>
<keyword evidence="2" id="KW-1185">Reference proteome</keyword>
<dbReference type="PANTHER" id="PTHR11439">
    <property type="entry name" value="GAG-POL-RELATED RETROTRANSPOSON"/>
    <property type="match status" value="1"/>
</dbReference>
<organism evidence="1 2">
    <name type="scientific">Ilex paraguariensis</name>
    <name type="common">yerba mate</name>
    <dbReference type="NCBI Taxonomy" id="185542"/>
    <lineage>
        <taxon>Eukaryota</taxon>
        <taxon>Viridiplantae</taxon>
        <taxon>Streptophyta</taxon>
        <taxon>Embryophyta</taxon>
        <taxon>Tracheophyta</taxon>
        <taxon>Spermatophyta</taxon>
        <taxon>Magnoliopsida</taxon>
        <taxon>eudicotyledons</taxon>
        <taxon>Gunneridae</taxon>
        <taxon>Pentapetalae</taxon>
        <taxon>asterids</taxon>
        <taxon>campanulids</taxon>
        <taxon>Aquifoliales</taxon>
        <taxon>Aquifoliaceae</taxon>
        <taxon>Ilex</taxon>
    </lineage>
</organism>
<dbReference type="Proteomes" id="UP001642360">
    <property type="component" value="Unassembled WGS sequence"/>
</dbReference>
<dbReference type="AlphaFoldDB" id="A0ABC8RUS3"/>
<evidence type="ECO:0000313" key="1">
    <source>
        <dbReference type="EMBL" id="CAK9147315.1"/>
    </source>
</evidence>
<evidence type="ECO:0000313" key="2">
    <source>
        <dbReference type="Proteomes" id="UP001642360"/>
    </source>
</evidence>
<comment type="caution">
    <text evidence="1">The sequence shown here is derived from an EMBL/GenBank/DDBJ whole genome shotgun (WGS) entry which is preliminary data.</text>
</comment>
<proteinExistence type="predicted"/>